<dbReference type="GO" id="GO:0008119">
    <property type="term" value="F:thiopurine S-methyltransferase activity"/>
    <property type="evidence" value="ECO:0007669"/>
    <property type="project" value="TreeGrafter"/>
</dbReference>
<gene>
    <name evidence="4" type="ORF">C7M84_021880</name>
</gene>
<evidence type="ECO:0000256" key="1">
    <source>
        <dbReference type="ARBA" id="ARBA00022603"/>
    </source>
</evidence>
<sequence length="284" mass="32708">MMMMCVAGNVTVYTLPLYLSLFLTMSEHHHAHGHSHGQCDHAHGGPVQCDHSAGVGGAEFDDPLFQKQDWGVEDWLEMYEKFPDSNEKGQPSKVLVKYLKEILPSEPGRVLLPLCGKSPDLRWLYDRGNTVVGIECSEKVVKNFFETYPDLKHTVHDLPYGKVYKSEDERLQVYICNVIHIPEGELGEFDAVFDWAAYTAINTKERQKYVDIMKSCMRSDSRYFLEVCHDLEEGAKGTPNSISFRTIKLEFGWDRKMKFLETKDISDEWNVKSFFNTFLMFVPN</sequence>
<dbReference type="STRING" id="6689.A0A423UBD6"/>
<proteinExistence type="predicted"/>
<name>A0A423UBD6_PENVA</name>
<dbReference type="EMBL" id="QCYY01000047">
    <property type="protein sequence ID" value="ROT86018.1"/>
    <property type="molecule type" value="Genomic_DNA"/>
</dbReference>
<protein>
    <submittedName>
        <fullName evidence="4">Putative thiopurine S-methyltransferase isoform X1</fullName>
    </submittedName>
</protein>
<evidence type="ECO:0000313" key="4">
    <source>
        <dbReference type="EMBL" id="ROT86018.1"/>
    </source>
</evidence>
<dbReference type="PANTHER" id="PTHR10259:SF11">
    <property type="entry name" value="THIOPURINE S-METHYLTRANSFERASE"/>
    <property type="match status" value="1"/>
</dbReference>
<evidence type="ECO:0000256" key="2">
    <source>
        <dbReference type="ARBA" id="ARBA00022679"/>
    </source>
</evidence>
<comment type="caution">
    <text evidence="4">The sequence shown here is derived from an EMBL/GenBank/DDBJ whole genome shotgun (WGS) entry which is preliminary data.</text>
</comment>
<accession>A0A423UBD6</accession>
<dbReference type="Gene3D" id="3.40.50.150">
    <property type="entry name" value="Vaccinia Virus protein VP39"/>
    <property type="match status" value="1"/>
</dbReference>
<keyword evidence="5" id="KW-1185">Reference proteome</keyword>
<dbReference type="AlphaFoldDB" id="A0A423UBD6"/>
<dbReference type="PROSITE" id="PS51585">
    <property type="entry name" value="SAM_MT_TPMT"/>
    <property type="match status" value="1"/>
</dbReference>
<dbReference type="SUPFAM" id="SSF53335">
    <property type="entry name" value="S-adenosyl-L-methionine-dependent methyltransferases"/>
    <property type="match status" value="1"/>
</dbReference>
<keyword evidence="2 4" id="KW-0808">Transferase</keyword>
<evidence type="ECO:0000313" key="5">
    <source>
        <dbReference type="Proteomes" id="UP000283509"/>
    </source>
</evidence>
<dbReference type="GO" id="GO:0032259">
    <property type="term" value="P:methylation"/>
    <property type="evidence" value="ECO:0007669"/>
    <property type="project" value="UniProtKB-KW"/>
</dbReference>
<reference evidence="4 5" key="1">
    <citation type="submission" date="2018-04" db="EMBL/GenBank/DDBJ databases">
        <authorList>
            <person name="Zhang X."/>
            <person name="Yuan J."/>
            <person name="Li F."/>
            <person name="Xiang J."/>
        </authorList>
    </citation>
    <scope>NUCLEOTIDE SEQUENCE [LARGE SCALE GENOMIC DNA]</scope>
    <source>
        <tissue evidence="4">Muscle</tissue>
    </source>
</reference>
<dbReference type="OrthoDB" id="276151at2759"/>
<evidence type="ECO:0000256" key="3">
    <source>
        <dbReference type="ARBA" id="ARBA00022691"/>
    </source>
</evidence>
<dbReference type="PANTHER" id="PTHR10259">
    <property type="entry name" value="THIOPURINE S-METHYLTRANSFERASE"/>
    <property type="match status" value="1"/>
</dbReference>
<dbReference type="Pfam" id="PF05724">
    <property type="entry name" value="TPMT"/>
    <property type="match status" value="1"/>
</dbReference>
<keyword evidence="3" id="KW-0949">S-adenosyl-L-methionine</keyword>
<reference evidence="4 5" key="2">
    <citation type="submission" date="2019-01" db="EMBL/GenBank/DDBJ databases">
        <title>The decoding of complex shrimp genome reveals the adaptation for benthos swimmer, frequently molting mechanism and breeding impact on genome.</title>
        <authorList>
            <person name="Sun Y."/>
            <person name="Gao Y."/>
            <person name="Yu Y."/>
        </authorList>
    </citation>
    <scope>NUCLEOTIDE SEQUENCE [LARGE SCALE GENOMIC DNA]</scope>
    <source>
        <tissue evidence="4">Muscle</tissue>
    </source>
</reference>
<organism evidence="4 5">
    <name type="scientific">Penaeus vannamei</name>
    <name type="common">Whiteleg shrimp</name>
    <name type="synonym">Litopenaeus vannamei</name>
    <dbReference type="NCBI Taxonomy" id="6689"/>
    <lineage>
        <taxon>Eukaryota</taxon>
        <taxon>Metazoa</taxon>
        <taxon>Ecdysozoa</taxon>
        <taxon>Arthropoda</taxon>
        <taxon>Crustacea</taxon>
        <taxon>Multicrustacea</taxon>
        <taxon>Malacostraca</taxon>
        <taxon>Eumalacostraca</taxon>
        <taxon>Eucarida</taxon>
        <taxon>Decapoda</taxon>
        <taxon>Dendrobranchiata</taxon>
        <taxon>Penaeoidea</taxon>
        <taxon>Penaeidae</taxon>
        <taxon>Penaeus</taxon>
    </lineage>
</organism>
<dbReference type="Proteomes" id="UP000283509">
    <property type="component" value="Unassembled WGS sequence"/>
</dbReference>
<keyword evidence="1 4" id="KW-0489">Methyltransferase</keyword>
<dbReference type="InterPro" id="IPR029063">
    <property type="entry name" value="SAM-dependent_MTases_sf"/>
</dbReference>
<dbReference type="InterPro" id="IPR008854">
    <property type="entry name" value="TPMT"/>
</dbReference>